<organism evidence="3 4">
    <name type="scientific">Lachancea mirantina</name>
    <dbReference type="NCBI Taxonomy" id="1230905"/>
    <lineage>
        <taxon>Eukaryota</taxon>
        <taxon>Fungi</taxon>
        <taxon>Dikarya</taxon>
        <taxon>Ascomycota</taxon>
        <taxon>Saccharomycotina</taxon>
        <taxon>Saccharomycetes</taxon>
        <taxon>Saccharomycetales</taxon>
        <taxon>Saccharomycetaceae</taxon>
        <taxon>Lachancea</taxon>
    </lineage>
</organism>
<dbReference type="GO" id="GO:0071014">
    <property type="term" value="C:post-mRNA release spliceosomal complex"/>
    <property type="evidence" value="ECO:0007669"/>
    <property type="project" value="TreeGrafter"/>
</dbReference>
<evidence type="ECO:0000259" key="2">
    <source>
        <dbReference type="Pfam" id="PF04677"/>
    </source>
</evidence>
<proteinExistence type="predicted"/>
<protein>
    <submittedName>
        <fullName evidence="3">LAMI_0E01860g1_1</fullName>
    </submittedName>
</protein>
<dbReference type="InterPro" id="IPR040194">
    <property type="entry name" value="Cwf19-like"/>
</dbReference>
<keyword evidence="4" id="KW-1185">Reference proteome</keyword>
<dbReference type="InterPro" id="IPR006768">
    <property type="entry name" value="Cwf19-like_C_dom-1"/>
</dbReference>
<dbReference type="EMBL" id="LT598465">
    <property type="protein sequence ID" value="SCU90392.1"/>
    <property type="molecule type" value="Genomic_DNA"/>
</dbReference>
<gene>
    <name evidence="3" type="ORF">LAMI_0E01860G</name>
</gene>
<reference evidence="3 4" key="1">
    <citation type="submission" date="2016-03" db="EMBL/GenBank/DDBJ databases">
        <authorList>
            <person name="Devillers H."/>
        </authorList>
    </citation>
    <scope>NUCLEOTIDE SEQUENCE [LARGE SCALE GENOMIC DNA]</scope>
    <source>
        <strain evidence="3">CBS 11717</strain>
    </source>
</reference>
<feature type="domain" description="Cwf19-like protein C-terminal" evidence="1">
    <location>
        <begin position="411"/>
        <end position="492"/>
    </location>
</feature>
<dbReference type="GO" id="GO:0000398">
    <property type="term" value="P:mRNA splicing, via spliceosome"/>
    <property type="evidence" value="ECO:0007669"/>
    <property type="project" value="TreeGrafter"/>
</dbReference>
<dbReference type="Pfam" id="PF04676">
    <property type="entry name" value="CwfJ_C_2"/>
    <property type="match status" value="1"/>
</dbReference>
<evidence type="ECO:0000259" key="1">
    <source>
        <dbReference type="Pfam" id="PF04676"/>
    </source>
</evidence>
<accession>A0A1G4JIV4</accession>
<dbReference type="GO" id="GO:0061632">
    <property type="term" value="F:RNA lariat debranching enzyme activator activity"/>
    <property type="evidence" value="ECO:0007669"/>
    <property type="project" value="TreeGrafter"/>
</dbReference>
<dbReference type="OrthoDB" id="444325at2759"/>
<sequence length="494" mass="56374">MSKLKILILKSSSEGLHDAISKSEDLNAKSGPFDCVLIHGNIVDDLDHAKLIKSSTPIYFFNGHRVLTNKPGSINVSDNVVFLNGYGILKLLNGIRIGYLTGDERFLNQSENALHDVLKNSEMEGIDLLLTHQVGKPFGLETSDQVVDEIIKSLKPKYHFASLNSETFVECPAFRWKNTELVTRCIKLATFGSGKKWAYAFNITLSVPMSGLTQDMLGPNPYEVDITPKRRLSTSTPTQQGTGAKKIKRVLPGDCRFCLSNPQVQQHLIIAIGTNVYMTIAKGPLTVPMGKMNFSGHCLLISVKHVSKLCYKDQECSNLTQDATFNEMVQYESDVAEMNSKRFDTCTVVFEIDYENSIHFHKQVMPVPQYLIGKFLASLERQVHFNNEKFTKNARLCFREYNSDDKEYLDIINDVESNYLKFTVYESRNVYKIYLAVFQKNERVDLQFGRRVVAFLLNLSNRVKWDSPNCRQSLDEENKEVFEFRKTFVEFDKH</sequence>
<dbReference type="InterPro" id="IPR006767">
    <property type="entry name" value="Cwf19-like_C_dom-2"/>
</dbReference>
<name>A0A1G4JIV4_9SACH</name>
<dbReference type="Proteomes" id="UP000191024">
    <property type="component" value="Chromosome E"/>
</dbReference>
<dbReference type="PANTHER" id="PTHR12072">
    <property type="entry name" value="CWF19, CELL CYCLE CONTROL PROTEIN"/>
    <property type="match status" value="1"/>
</dbReference>
<feature type="domain" description="Cwf19-like C-terminal" evidence="2">
    <location>
        <begin position="245"/>
        <end position="372"/>
    </location>
</feature>
<dbReference type="Pfam" id="PF04677">
    <property type="entry name" value="CwfJ_C_1"/>
    <property type="match status" value="1"/>
</dbReference>
<dbReference type="AlphaFoldDB" id="A0A1G4JIV4"/>
<dbReference type="STRING" id="1230905.A0A1G4JIV4"/>
<evidence type="ECO:0000313" key="3">
    <source>
        <dbReference type="EMBL" id="SCU90392.1"/>
    </source>
</evidence>
<dbReference type="PANTHER" id="PTHR12072:SF4">
    <property type="entry name" value="CWF19-LIKE PROTEIN 1"/>
    <property type="match status" value="1"/>
</dbReference>
<evidence type="ECO:0000313" key="4">
    <source>
        <dbReference type="Proteomes" id="UP000191024"/>
    </source>
</evidence>